<evidence type="ECO:0000313" key="3">
    <source>
        <dbReference type="EMBL" id="CEP21216.1"/>
    </source>
</evidence>
<name>A0A0H5C0T3_CYBJN</name>
<proteinExistence type="predicted"/>
<feature type="transmembrane region" description="Helical" evidence="2">
    <location>
        <begin position="40"/>
        <end position="59"/>
    </location>
</feature>
<dbReference type="PANTHER" id="PTHR38421">
    <property type="entry name" value="TRANSMEMBRANE PROTEIN USGS"/>
    <property type="match status" value="1"/>
</dbReference>
<dbReference type="Proteomes" id="UP000038830">
    <property type="component" value="Unassembled WGS sequence"/>
</dbReference>
<dbReference type="GeneID" id="30991446"/>
<evidence type="ECO:0000313" key="4">
    <source>
        <dbReference type="EMBL" id="ODV76598.1"/>
    </source>
</evidence>
<reference evidence="3" key="1">
    <citation type="submission" date="2014-12" db="EMBL/GenBank/DDBJ databases">
        <authorList>
            <person name="Jaenicke S."/>
        </authorList>
    </citation>
    <scope>NUCLEOTIDE SEQUENCE [LARGE SCALE GENOMIC DNA]</scope>
    <source>
        <strain evidence="3">CBS1600</strain>
    </source>
</reference>
<keyword evidence="2" id="KW-1133">Transmembrane helix</keyword>
<feature type="transmembrane region" description="Helical" evidence="2">
    <location>
        <begin position="202"/>
        <end position="230"/>
    </location>
</feature>
<feature type="transmembrane region" description="Helical" evidence="2">
    <location>
        <begin position="237"/>
        <end position="255"/>
    </location>
</feature>
<dbReference type="PANTHER" id="PTHR38421:SF1">
    <property type="entry name" value="TRANSMEMBRANE PROTEIN"/>
    <property type="match status" value="1"/>
</dbReference>
<dbReference type="EMBL" id="CDQK01000001">
    <property type="protein sequence ID" value="CEP21216.1"/>
    <property type="molecule type" value="Genomic_DNA"/>
</dbReference>
<dbReference type="OrthoDB" id="10041630at2759"/>
<reference evidence="4 6" key="3">
    <citation type="journal article" date="2016" name="Proc. Natl. Acad. Sci. U.S.A.">
        <title>Comparative genomics of biotechnologically important yeasts.</title>
        <authorList>
            <person name="Riley R."/>
            <person name="Haridas S."/>
            <person name="Wolfe K.H."/>
            <person name="Lopes M.R."/>
            <person name="Hittinger C.T."/>
            <person name="Goeker M."/>
            <person name="Salamov A.A."/>
            <person name="Wisecaver J.H."/>
            <person name="Long T.M."/>
            <person name="Calvey C.H."/>
            <person name="Aerts A.L."/>
            <person name="Barry K.W."/>
            <person name="Choi C."/>
            <person name="Clum A."/>
            <person name="Coughlan A.Y."/>
            <person name="Deshpande S."/>
            <person name="Douglass A.P."/>
            <person name="Hanson S.J."/>
            <person name="Klenk H.-P."/>
            <person name="LaButti K.M."/>
            <person name="Lapidus A."/>
            <person name="Lindquist E.A."/>
            <person name="Lipzen A.M."/>
            <person name="Meier-Kolthoff J.P."/>
            <person name="Ohm R.A."/>
            <person name="Otillar R.P."/>
            <person name="Pangilinan J.L."/>
            <person name="Peng Y."/>
            <person name="Rokas A."/>
            <person name="Rosa C.A."/>
            <person name="Scheuner C."/>
            <person name="Sibirny A.A."/>
            <person name="Slot J.C."/>
            <person name="Stielow J.B."/>
            <person name="Sun H."/>
            <person name="Kurtzman C.P."/>
            <person name="Blackwell M."/>
            <person name="Grigoriev I.V."/>
            <person name="Jeffries T.W."/>
        </authorList>
    </citation>
    <scope>NUCLEOTIDE SEQUENCE [LARGE SCALE GENOMIC DNA]</scope>
    <source>
        <strain evidence="6">ATCC 18201 / CBS 1600 / BCRC 20928 / JCM 3617 / NBRC 0987 / NRRL Y-1542</strain>
        <strain evidence="4">NRRL Y-1542</strain>
    </source>
</reference>
<organism evidence="3 5">
    <name type="scientific">Cyberlindnera jadinii (strain ATCC 18201 / CBS 1600 / BCRC 20928 / JCM 3617 / NBRC 0987 / NRRL Y-1542)</name>
    <name type="common">Torula yeast</name>
    <name type="synonym">Candida utilis</name>
    <dbReference type="NCBI Taxonomy" id="983966"/>
    <lineage>
        <taxon>Eukaryota</taxon>
        <taxon>Fungi</taxon>
        <taxon>Dikarya</taxon>
        <taxon>Ascomycota</taxon>
        <taxon>Saccharomycotina</taxon>
        <taxon>Saccharomycetes</taxon>
        <taxon>Phaffomycetales</taxon>
        <taxon>Phaffomycetaceae</taxon>
        <taxon>Cyberlindnera</taxon>
    </lineage>
</organism>
<keyword evidence="2" id="KW-0812">Transmembrane</keyword>
<keyword evidence="6" id="KW-1185">Reference proteome</keyword>
<reference evidence="5" key="2">
    <citation type="journal article" date="2015" name="J. Biotechnol.">
        <title>The structure of the Cyberlindnera jadinii genome and its relation to Candida utilis analyzed by the occurrence of single nucleotide polymorphisms.</title>
        <authorList>
            <person name="Rupp O."/>
            <person name="Brinkrolf K."/>
            <person name="Buerth C."/>
            <person name="Kunigo M."/>
            <person name="Schneider J."/>
            <person name="Jaenicke S."/>
            <person name="Goesmann A."/>
            <person name="Puehler A."/>
            <person name="Jaeger K.-E."/>
            <person name="Ernst J.F."/>
        </authorList>
    </citation>
    <scope>NUCLEOTIDE SEQUENCE [LARGE SCALE GENOMIC DNA]</scope>
    <source>
        <strain evidence="5">ATCC 18201 / CBS 1600 / BCRC 20928 / JCM 3617 / NBRC 0987 / NRRL Y-1542</strain>
    </source>
</reference>
<dbReference type="OMA" id="SEREVAW"/>
<accession>A0A0H5C0T3</accession>
<evidence type="ECO:0000313" key="6">
    <source>
        <dbReference type="Proteomes" id="UP000094389"/>
    </source>
</evidence>
<feature type="transmembrane region" description="Helical" evidence="2">
    <location>
        <begin position="293"/>
        <end position="312"/>
    </location>
</feature>
<dbReference type="AlphaFoldDB" id="A0A0H5C0T3"/>
<dbReference type="Proteomes" id="UP000094389">
    <property type="component" value="Unassembled WGS sequence"/>
</dbReference>
<feature type="transmembrane region" description="Helical" evidence="2">
    <location>
        <begin position="71"/>
        <end position="88"/>
    </location>
</feature>
<evidence type="ECO:0000256" key="1">
    <source>
        <dbReference type="SAM" id="MobiDB-lite"/>
    </source>
</evidence>
<evidence type="ECO:0000256" key="2">
    <source>
        <dbReference type="SAM" id="Phobius"/>
    </source>
</evidence>
<sequence>MFSTYIKLRTRVGNGGASDERQWHQGSMASPIFLSNPSPGFSHISIVKGILIALSGIFFQRHVLWRDLKIREFFVTTVLISLLVRLVIEIPHLLGAIVTRLLRLINIDVDFSLILTTITDDILELRWLALVAVYCYMYDSFEYLFMTGLKKLDAESQSEPPYSEYLLRAHTIDIHTTVPSWFPKVDVTLAQKRFLVQLLRSYALICLNTAMLMGITKFGPLGIVLTALYISKWFSHMIGSQLTFVLFLVGLVVPTDFTIKSFASVNLSLLTVKSLLTMPYFQKIRLSDVKIENWIESRIGLIVGFGLFFHLASRHFNMLGLTIVLLEQLALSYMIFKTTSPVQEITDEKWILTQISCPFLFEGLQVTTLTPGFVLIKESLRYDQETPSETPSKFSTPLPSSTNLQNLSEH</sequence>
<evidence type="ECO:0000313" key="5">
    <source>
        <dbReference type="Proteomes" id="UP000038830"/>
    </source>
</evidence>
<feature type="region of interest" description="Disordered" evidence="1">
    <location>
        <begin position="386"/>
        <end position="410"/>
    </location>
</feature>
<protein>
    <submittedName>
        <fullName evidence="3">Uncharacterized protein</fullName>
    </submittedName>
</protein>
<feature type="transmembrane region" description="Helical" evidence="2">
    <location>
        <begin position="261"/>
        <end position="281"/>
    </location>
</feature>
<accession>A0A1E4SAU4</accession>
<gene>
    <name evidence="3" type="ORF">BN1211_1254</name>
    <name evidence="4" type="ORF">CYBJADRAFT_182754</name>
</gene>
<dbReference type="RefSeq" id="XP_020073637.1">
    <property type="nucleotide sequence ID" value="XM_020217050.1"/>
</dbReference>
<dbReference type="EMBL" id="KV453925">
    <property type="protein sequence ID" value="ODV76598.1"/>
    <property type="molecule type" value="Genomic_DNA"/>
</dbReference>
<keyword evidence="2" id="KW-0472">Membrane</keyword>